<evidence type="ECO:0000256" key="1">
    <source>
        <dbReference type="SAM" id="MobiDB-lite"/>
    </source>
</evidence>
<reference evidence="2" key="2">
    <citation type="journal article" date="2007" name="Science">
        <title>Draft genome sequence of the sexually transmitted pathogen Trichomonas vaginalis.</title>
        <authorList>
            <person name="Carlton J.M."/>
            <person name="Hirt R.P."/>
            <person name="Silva J.C."/>
            <person name="Delcher A.L."/>
            <person name="Schatz M."/>
            <person name="Zhao Q."/>
            <person name="Wortman J.R."/>
            <person name="Bidwell S.L."/>
            <person name="Alsmark U.C.M."/>
            <person name="Besteiro S."/>
            <person name="Sicheritz-Ponten T."/>
            <person name="Noel C.J."/>
            <person name="Dacks J.B."/>
            <person name="Foster P.G."/>
            <person name="Simillion C."/>
            <person name="Van de Peer Y."/>
            <person name="Miranda-Saavedra D."/>
            <person name="Barton G.J."/>
            <person name="Westrop G.D."/>
            <person name="Mueller S."/>
            <person name="Dessi D."/>
            <person name="Fiori P.L."/>
            <person name="Ren Q."/>
            <person name="Paulsen I."/>
            <person name="Zhang H."/>
            <person name="Bastida-Corcuera F.D."/>
            <person name="Simoes-Barbosa A."/>
            <person name="Brown M.T."/>
            <person name="Hayes R.D."/>
            <person name="Mukherjee M."/>
            <person name="Okumura C.Y."/>
            <person name="Schneider R."/>
            <person name="Smith A.J."/>
            <person name="Vanacova S."/>
            <person name="Villalvazo M."/>
            <person name="Haas B.J."/>
            <person name="Pertea M."/>
            <person name="Feldblyum T.V."/>
            <person name="Utterback T.R."/>
            <person name="Shu C.L."/>
            <person name="Osoegawa K."/>
            <person name="de Jong P.J."/>
            <person name="Hrdy I."/>
            <person name="Horvathova L."/>
            <person name="Zubacova Z."/>
            <person name="Dolezal P."/>
            <person name="Malik S.B."/>
            <person name="Logsdon J.M. Jr."/>
            <person name="Henze K."/>
            <person name="Gupta A."/>
            <person name="Wang C.C."/>
            <person name="Dunne R.L."/>
            <person name="Upcroft J.A."/>
            <person name="Upcroft P."/>
            <person name="White O."/>
            <person name="Salzberg S.L."/>
            <person name="Tang P."/>
            <person name="Chiu C.-H."/>
            <person name="Lee Y.-S."/>
            <person name="Embley T.M."/>
            <person name="Coombs G.H."/>
            <person name="Mottram J.C."/>
            <person name="Tachezy J."/>
            <person name="Fraser-Liggett C.M."/>
            <person name="Johnson P.J."/>
        </authorList>
    </citation>
    <scope>NUCLEOTIDE SEQUENCE [LARGE SCALE GENOMIC DNA]</scope>
    <source>
        <strain evidence="2">G3</strain>
    </source>
</reference>
<dbReference type="SUPFAM" id="SSF49562">
    <property type="entry name" value="C2 domain (Calcium/lipid-binding domain, CaLB)"/>
    <property type="match status" value="1"/>
</dbReference>
<sequence length="225" mass="25378">MIIKLTPGSIGLSANFTNTFPPSCNHVYRFEYNSPEKVIFEINLVEANVYSDQSIASVSLPLEWFPKDQIVRMWFPLKPARPGISDLLVLLDIHLAFQTAEFQAPFGNMLVKPKWQIPDYLWRLNPQAPNQNTYSNIRYPMSQQTAGPMYPAQYPVPMYPNQNGGWNYNQGHMGGSPQYMGQPPGGVNAQQPIYPPPQINYPRVPAPGQPPPGSNSQWGGQPYYH</sequence>
<accession>A2E9K8</accession>
<evidence type="ECO:0000313" key="3">
    <source>
        <dbReference type="Proteomes" id="UP000001542"/>
    </source>
</evidence>
<gene>
    <name evidence="2" type="ORF">TVAG_157360</name>
</gene>
<feature type="compositionally biased region" description="Pro residues" evidence="1">
    <location>
        <begin position="193"/>
        <end position="213"/>
    </location>
</feature>
<dbReference type="InParanoid" id="A2E9K8"/>
<dbReference type="OrthoDB" id="10659202at2759"/>
<organism evidence="2 3">
    <name type="scientific">Trichomonas vaginalis (strain ATCC PRA-98 / G3)</name>
    <dbReference type="NCBI Taxonomy" id="412133"/>
    <lineage>
        <taxon>Eukaryota</taxon>
        <taxon>Metamonada</taxon>
        <taxon>Parabasalia</taxon>
        <taxon>Trichomonadida</taxon>
        <taxon>Trichomonadidae</taxon>
        <taxon>Trichomonas</taxon>
    </lineage>
</organism>
<protein>
    <submittedName>
        <fullName evidence="2">Uncharacterized protein</fullName>
    </submittedName>
</protein>
<feature type="region of interest" description="Disordered" evidence="1">
    <location>
        <begin position="170"/>
        <end position="225"/>
    </location>
</feature>
<keyword evidence="3" id="KW-1185">Reference proteome</keyword>
<dbReference type="RefSeq" id="XP_001322882.1">
    <property type="nucleotide sequence ID" value="XM_001322847.1"/>
</dbReference>
<dbReference type="AlphaFoldDB" id="A2E9K8"/>
<dbReference type="KEGG" id="tva:4768595"/>
<name>A2E9K8_TRIV3</name>
<proteinExistence type="predicted"/>
<dbReference type="EMBL" id="DS113334">
    <property type="protein sequence ID" value="EAY10659.1"/>
    <property type="molecule type" value="Genomic_DNA"/>
</dbReference>
<evidence type="ECO:0000313" key="2">
    <source>
        <dbReference type="EMBL" id="EAY10659.1"/>
    </source>
</evidence>
<dbReference type="Proteomes" id="UP000001542">
    <property type="component" value="Unassembled WGS sequence"/>
</dbReference>
<dbReference type="InterPro" id="IPR035892">
    <property type="entry name" value="C2_domain_sf"/>
</dbReference>
<dbReference type="VEuPathDB" id="TrichDB:TVAG_157360"/>
<dbReference type="VEuPathDB" id="TrichDB:TVAGG3_0746410"/>
<feature type="compositionally biased region" description="Low complexity" evidence="1">
    <location>
        <begin position="214"/>
        <end position="225"/>
    </location>
</feature>
<reference evidence="2" key="1">
    <citation type="submission" date="2006-10" db="EMBL/GenBank/DDBJ databases">
        <authorList>
            <person name="Amadeo P."/>
            <person name="Zhao Q."/>
            <person name="Wortman J."/>
            <person name="Fraser-Liggett C."/>
            <person name="Carlton J."/>
        </authorList>
    </citation>
    <scope>NUCLEOTIDE SEQUENCE</scope>
    <source>
        <strain evidence="2">G3</strain>
    </source>
</reference>